<proteinExistence type="inferred from homology"/>
<dbReference type="SUPFAM" id="SSF52402">
    <property type="entry name" value="Adenine nucleotide alpha hydrolases-like"/>
    <property type="match status" value="1"/>
</dbReference>
<dbReference type="SUPFAM" id="SSF54810">
    <property type="entry name" value="GMP synthetase C-terminal dimerisation domain"/>
    <property type="match status" value="1"/>
</dbReference>
<dbReference type="PANTHER" id="PTHR11922:SF2">
    <property type="entry name" value="GMP SYNTHASE [GLUTAMINE-HYDROLYZING]"/>
    <property type="match status" value="1"/>
</dbReference>
<dbReference type="CDD" id="cd01742">
    <property type="entry name" value="GATase1_GMP_Synthase"/>
    <property type="match status" value="1"/>
</dbReference>
<feature type="binding site" evidence="12">
    <location>
        <begin position="226"/>
        <end position="232"/>
    </location>
    <ligand>
        <name>ATP</name>
        <dbReference type="ChEBI" id="CHEBI:30616"/>
    </ligand>
</feature>
<organism evidence="14 15">
    <name type="scientific">Hartmannibacter diazotrophicus</name>
    <dbReference type="NCBI Taxonomy" id="1482074"/>
    <lineage>
        <taxon>Bacteria</taxon>
        <taxon>Pseudomonadati</taxon>
        <taxon>Pseudomonadota</taxon>
        <taxon>Alphaproteobacteria</taxon>
        <taxon>Hyphomicrobiales</taxon>
        <taxon>Pleomorphomonadaceae</taxon>
        <taxon>Hartmannibacter</taxon>
    </lineage>
</organism>
<dbReference type="CDD" id="cd01997">
    <property type="entry name" value="GMP_synthase_C"/>
    <property type="match status" value="1"/>
</dbReference>
<dbReference type="GO" id="GO:0005829">
    <property type="term" value="C:cytosol"/>
    <property type="evidence" value="ECO:0007669"/>
    <property type="project" value="TreeGrafter"/>
</dbReference>
<feature type="active site" evidence="11">
    <location>
        <position position="174"/>
    </location>
</feature>
<dbReference type="Gene3D" id="3.30.300.10">
    <property type="match status" value="1"/>
</dbReference>
<comment type="function">
    <text evidence="1 11">Catalyzes the synthesis of GMP from XMP.</text>
</comment>
<evidence type="ECO:0000256" key="5">
    <source>
        <dbReference type="ARBA" id="ARBA00022598"/>
    </source>
</evidence>
<evidence type="ECO:0000256" key="4">
    <source>
        <dbReference type="ARBA" id="ARBA00021562"/>
    </source>
</evidence>
<dbReference type="PRINTS" id="PR00096">
    <property type="entry name" value="GATASE"/>
</dbReference>
<feature type="active site" description="Nucleophile" evidence="11">
    <location>
        <position position="82"/>
    </location>
</feature>
<evidence type="ECO:0000256" key="10">
    <source>
        <dbReference type="ARBA" id="ARBA00022962"/>
    </source>
</evidence>
<dbReference type="OrthoDB" id="9802219at2"/>
<comment type="subunit">
    <text evidence="11">Homodimer.</text>
</comment>
<keyword evidence="15" id="KW-1185">Reference proteome</keyword>
<comment type="catalytic activity">
    <reaction evidence="11">
        <text>XMP + L-glutamine + ATP + H2O = GMP + L-glutamate + AMP + diphosphate + 2 H(+)</text>
        <dbReference type="Rhea" id="RHEA:11680"/>
        <dbReference type="ChEBI" id="CHEBI:15377"/>
        <dbReference type="ChEBI" id="CHEBI:15378"/>
        <dbReference type="ChEBI" id="CHEBI:29985"/>
        <dbReference type="ChEBI" id="CHEBI:30616"/>
        <dbReference type="ChEBI" id="CHEBI:33019"/>
        <dbReference type="ChEBI" id="CHEBI:57464"/>
        <dbReference type="ChEBI" id="CHEBI:58115"/>
        <dbReference type="ChEBI" id="CHEBI:58359"/>
        <dbReference type="ChEBI" id="CHEBI:456215"/>
        <dbReference type="EC" id="6.3.5.2"/>
    </reaction>
</comment>
<evidence type="ECO:0000256" key="9">
    <source>
        <dbReference type="ARBA" id="ARBA00022840"/>
    </source>
</evidence>
<dbReference type="InterPro" id="IPR025777">
    <property type="entry name" value="GMPS_ATP_PPase_dom"/>
</dbReference>
<dbReference type="KEGG" id="hdi:HDIA_1628"/>
<dbReference type="FunFam" id="3.40.50.880:FF:000001">
    <property type="entry name" value="GMP synthase [glutamine-hydrolyzing]"/>
    <property type="match status" value="1"/>
</dbReference>
<evidence type="ECO:0000256" key="1">
    <source>
        <dbReference type="ARBA" id="ARBA00002332"/>
    </source>
</evidence>
<dbReference type="FunFam" id="3.30.300.10:FF:000002">
    <property type="entry name" value="GMP synthase [glutamine-hydrolyzing]"/>
    <property type="match status" value="1"/>
</dbReference>
<evidence type="ECO:0000256" key="11">
    <source>
        <dbReference type="HAMAP-Rule" id="MF_00344"/>
    </source>
</evidence>
<dbReference type="NCBIfam" id="TIGR00884">
    <property type="entry name" value="guaA_Cterm"/>
    <property type="match status" value="1"/>
</dbReference>
<dbReference type="EMBL" id="LT960614">
    <property type="protein sequence ID" value="SON55169.1"/>
    <property type="molecule type" value="Genomic_DNA"/>
</dbReference>
<protein>
    <recommendedName>
        <fullName evidence="4 11">GMP synthase [glutamine-hydrolyzing]</fullName>
        <ecNumber evidence="3 11">6.3.5.2</ecNumber>
    </recommendedName>
    <alternativeName>
        <fullName evidence="11">GMP synthetase</fullName>
    </alternativeName>
    <alternativeName>
        <fullName evidence="11">Glutamine amidotransferase</fullName>
    </alternativeName>
</protein>
<feature type="active site" evidence="11">
    <location>
        <position position="172"/>
    </location>
</feature>
<evidence type="ECO:0000259" key="13">
    <source>
        <dbReference type="PROSITE" id="PS51553"/>
    </source>
</evidence>
<dbReference type="Pfam" id="PF02540">
    <property type="entry name" value="NAD_synthase"/>
    <property type="match status" value="1"/>
</dbReference>
<keyword evidence="10 11" id="KW-0315">Glutamine amidotransferase</keyword>
<evidence type="ECO:0000256" key="8">
    <source>
        <dbReference type="ARBA" id="ARBA00022755"/>
    </source>
</evidence>
<dbReference type="GO" id="GO:0005524">
    <property type="term" value="F:ATP binding"/>
    <property type="evidence" value="ECO:0007669"/>
    <property type="project" value="UniProtKB-UniRule"/>
</dbReference>
<dbReference type="AlphaFoldDB" id="A0A2C9D4R9"/>
<dbReference type="Pfam" id="PF00117">
    <property type="entry name" value="GATase"/>
    <property type="match status" value="1"/>
</dbReference>
<accession>A0A2C9D4R9</accession>
<dbReference type="EC" id="6.3.5.2" evidence="3 11"/>
<dbReference type="InterPro" id="IPR029062">
    <property type="entry name" value="Class_I_gatase-like"/>
</dbReference>
<dbReference type="FunFam" id="3.40.50.620:FF:000001">
    <property type="entry name" value="GMP synthase [glutamine-hydrolyzing]"/>
    <property type="match status" value="1"/>
</dbReference>
<evidence type="ECO:0000256" key="7">
    <source>
        <dbReference type="ARBA" id="ARBA00022749"/>
    </source>
</evidence>
<dbReference type="HAMAP" id="MF_00344">
    <property type="entry name" value="GMP_synthase"/>
    <property type="match status" value="1"/>
</dbReference>
<dbReference type="InterPro" id="IPR014729">
    <property type="entry name" value="Rossmann-like_a/b/a_fold"/>
</dbReference>
<dbReference type="SUPFAM" id="SSF52317">
    <property type="entry name" value="Class I glutamine amidotransferase-like"/>
    <property type="match status" value="1"/>
</dbReference>
<dbReference type="PROSITE" id="PS51553">
    <property type="entry name" value="GMPS_ATP_PPASE"/>
    <property type="match status" value="1"/>
</dbReference>
<dbReference type="InterPro" id="IPR022955">
    <property type="entry name" value="GMP_synthase"/>
</dbReference>
<dbReference type="NCBIfam" id="TIGR00888">
    <property type="entry name" value="guaA_Nterm"/>
    <property type="match status" value="1"/>
</dbReference>
<evidence type="ECO:0000256" key="3">
    <source>
        <dbReference type="ARBA" id="ARBA00012746"/>
    </source>
</evidence>
<comment type="pathway">
    <text evidence="2 11">Purine metabolism; GMP biosynthesis; GMP from XMP (L-Gln route): step 1/1.</text>
</comment>
<dbReference type="Gene3D" id="3.40.50.880">
    <property type="match status" value="1"/>
</dbReference>
<keyword evidence="6 11" id="KW-0547">Nucleotide-binding</keyword>
<dbReference type="InterPro" id="IPR004739">
    <property type="entry name" value="GMP_synth_GATase"/>
</dbReference>
<keyword evidence="5 11" id="KW-0436">Ligase</keyword>
<reference evidence="15" key="1">
    <citation type="submission" date="2017-09" db="EMBL/GenBank/DDBJ databases">
        <title>Genome sequence of Nannocystis excedens DSM 71.</title>
        <authorList>
            <person name="Blom J."/>
        </authorList>
    </citation>
    <scope>NUCLEOTIDE SEQUENCE [LARGE SCALE GENOMIC DNA]</scope>
    <source>
        <strain evidence="15">type strain: E19</strain>
    </source>
</reference>
<dbReference type="InterPro" id="IPR001674">
    <property type="entry name" value="GMP_synth_C"/>
</dbReference>
<evidence type="ECO:0000313" key="14">
    <source>
        <dbReference type="EMBL" id="SON55169.1"/>
    </source>
</evidence>
<dbReference type="InterPro" id="IPR022310">
    <property type="entry name" value="NAD/GMP_synthase"/>
</dbReference>
<evidence type="ECO:0000256" key="2">
    <source>
        <dbReference type="ARBA" id="ARBA00005153"/>
    </source>
</evidence>
<dbReference type="Pfam" id="PF00958">
    <property type="entry name" value="GMP_synt_C"/>
    <property type="match status" value="1"/>
</dbReference>
<dbReference type="GO" id="GO:0003921">
    <property type="term" value="F:GMP synthase activity"/>
    <property type="evidence" value="ECO:0007669"/>
    <property type="project" value="InterPro"/>
</dbReference>
<feature type="domain" description="GMPS ATP-PPase" evidence="13">
    <location>
        <begin position="199"/>
        <end position="391"/>
    </location>
</feature>
<dbReference type="PANTHER" id="PTHR11922">
    <property type="entry name" value="GMP SYNTHASE-RELATED"/>
    <property type="match status" value="1"/>
</dbReference>
<dbReference type="UniPathway" id="UPA00189">
    <property type="reaction ID" value="UER00296"/>
</dbReference>
<dbReference type="PROSITE" id="PS51273">
    <property type="entry name" value="GATASE_TYPE_1"/>
    <property type="match status" value="1"/>
</dbReference>
<dbReference type="NCBIfam" id="NF000848">
    <property type="entry name" value="PRK00074.1"/>
    <property type="match status" value="1"/>
</dbReference>
<keyword evidence="9 11" id="KW-0067">ATP-binding</keyword>
<keyword evidence="7 11" id="KW-0332">GMP biosynthesis</keyword>
<dbReference type="InterPro" id="IPR017926">
    <property type="entry name" value="GATASE"/>
</dbReference>
<dbReference type="Gene3D" id="3.40.50.620">
    <property type="entry name" value="HUPs"/>
    <property type="match status" value="1"/>
</dbReference>
<dbReference type="Proteomes" id="UP000223606">
    <property type="component" value="Chromosome 1"/>
</dbReference>
<evidence type="ECO:0000256" key="12">
    <source>
        <dbReference type="PROSITE-ProRule" id="PRU00886"/>
    </source>
</evidence>
<keyword evidence="8 11" id="KW-0658">Purine biosynthesis</keyword>
<evidence type="ECO:0000313" key="15">
    <source>
        <dbReference type="Proteomes" id="UP000223606"/>
    </source>
</evidence>
<gene>
    <name evidence="11 14" type="primary">guaA</name>
    <name evidence="14" type="ORF">HDIA_1628</name>
</gene>
<dbReference type="RefSeq" id="WP_099555721.1">
    <property type="nucleotide sequence ID" value="NZ_LT960614.1"/>
</dbReference>
<sequence length="516" mass="56593">MDHDGILIIDFGSQVTQLIARRVREAGVYSEIVPFQSAGPAFERMKPKAVILSGSPASTSDIGSPRAPQEIFDAGIPVLGICYGEHTMCAQLGGHVEADPHREFGRAFIEIAEDCKLFEGIWAKGTRHQVWMSHGDRVTDLPPGFKVVATSPGAPFAAVADEKRKFYAVQFHPEVVHTPDGGKLLANFVRKVAGCTGDWTMAAYRDQAIEQIRKQVGKGKVICALSGGVDSSVAALLIHEAVGDQLTCILVDHGLMRKNEARDVCAMFREHYNLPLILVDASDRFISELEGEADPEKKRKTIGRLFIEIFEEEAKKLGGADFLAQGTLYPDVIESVSFSGGPSVTIKSHHNVGGLPERMNMQLVEPLRELFKDEVRALGHELGLPDSFIGRHPFPGPGLAIRCPGGVTREKLEVLREADAIYLEEIRNEGLYDAIWQAFAVLLPVQTVGVMGDGRTYENVLALRAVTSIDGMTADFYHYDMTFLGKVATRIINEVKGVNRVVYDVTSKPPGTIEWE</sequence>
<evidence type="ECO:0000256" key="6">
    <source>
        <dbReference type="ARBA" id="ARBA00022741"/>
    </source>
</evidence>
<name>A0A2C9D4R9_9HYPH</name>